<comment type="similarity">
    <text evidence="7">Belongs to the binding-protein-dependent transport system permease family.</text>
</comment>
<feature type="transmembrane region" description="Helical" evidence="7">
    <location>
        <begin position="116"/>
        <end position="138"/>
    </location>
</feature>
<dbReference type="InterPro" id="IPR000515">
    <property type="entry name" value="MetI-like"/>
</dbReference>
<keyword evidence="4 7" id="KW-0812">Transmembrane</keyword>
<feature type="transmembrane region" description="Helical" evidence="7">
    <location>
        <begin position="21"/>
        <end position="39"/>
    </location>
</feature>
<dbReference type="GO" id="GO:0055085">
    <property type="term" value="P:transmembrane transport"/>
    <property type="evidence" value="ECO:0007669"/>
    <property type="project" value="InterPro"/>
</dbReference>
<evidence type="ECO:0000256" key="5">
    <source>
        <dbReference type="ARBA" id="ARBA00022989"/>
    </source>
</evidence>
<feature type="transmembrane region" description="Helical" evidence="7">
    <location>
        <begin position="248"/>
        <end position="268"/>
    </location>
</feature>
<evidence type="ECO:0000256" key="1">
    <source>
        <dbReference type="ARBA" id="ARBA00004651"/>
    </source>
</evidence>
<feature type="transmembrane region" description="Helical" evidence="7">
    <location>
        <begin position="84"/>
        <end position="104"/>
    </location>
</feature>
<proteinExistence type="inferred from homology"/>
<evidence type="ECO:0000313" key="10">
    <source>
        <dbReference type="Proteomes" id="UP000279422"/>
    </source>
</evidence>
<dbReference type="Pfam" id="PF00528">
    <property type="entry name" value="BPD_transp_1"/>
    <property type="match status" value="1"/>
</dbReference>
<keyword evidence="2 7" id="KW-0813">Transport</keyword>
<keyword evidence="5 7" id="KW-1133">Transmembrane helix</keyword>
<evidence type="ECO:0000259" key="8">
    <source>
        <dbReference type="PROSITE" id="PS50928"/>
    </source>
</evidence>
<dbReference type="SUPFAM" id="SSF161098">
    <property type="entry name" value="MetI-like"/>
    <property type="match status" value="1"/>
</dbReference>
<organism evidence="9 10">
    <name type="scientific">Aerophobetes bacterium</name>
    <dbReference type="NCBI Taxonomy" id="2030807"/>
    <lineage>
        <taxon>Bacteria</taxon>
        <taxon>Candidatus Aerophobota</taxon>
    </lineage>
</organism>
<protein>
    <submittedName>
        <fullName evidence="9">Carbohydrate ABC transporter permease</fullName>
    </submittedName>
</protein>
<evidence type="ECO:0000256" key="7">
    <source>
        <dbReference type="RuleBase" id="RU363032"/>
    </source>
</evidence>
<dbReference type="InterPro" id="IPR035906">
    <property type="entry name" value="MetI-like_sf"/>
</dbReference>
<dbReference type="PANTHER" id="PTHR43744:SF8">
    <property type="entry name" value="SN-GLYCEROL-3-PHOSPHATE TRANSPORT SYSTEM PERMEASE PROTEIN UGPE"/>
    <property type="match status" value="1"/>
</dbReference>
<feature type="transmembrane region" description="Helical" evidence="7">
    <location>
        <begin position="190"/>
        <end position="212"/>
    </location>
</feature>
<dbReference type="CDD" id="cd06261">
    <property type="entry name" value="TM_PBP2"/>
    <property type="match status" value="1"/>
</dbReference>
<reference evidence="9 10" key="1">
    <citation type="submission" date="2018-06" db="EMBL/GenBank/DDBJ databases">
        <title>Extensive metabolic versatility and redundancy in microbially diverse, dynamic hydrothermal sediments.</title>
        <authorList>
            <person name="Dombrowski N."/>
            <person name="Teske A."/>
            <person name="Baker B.J."/>
        </authorList>
    </citation>
    <scope>NUCLEOTIDE SEQUENCE [LARGE SCALE GENOMIC DNA]</scope>
    <source>
        <strain evidence="9">B47_G16</strain>
    </source>
</reference>
<keyword evidence="6 7" id="KW-0472">Membrane</keyword>
<evidence type="ECO:0000313" key="9">
    <source>
        <dbReference type="EMBL" id="RLE07747.1"/>
    </source>
</evidence>
<dbReference type="GO" id="GO:0005886">
    <property type="term" value="C:plasma membrane"/>
    <property type="evidence" value="ECO:0007669"/>
    <property type="project" value="UniProtKB-SubCell"/>
</dbReference>
<name>A0A497E2P6_UNCAE</name>
<evidence type="ECO:0000256" key="4">
    <source>
        <dbReference type="ARBA" id="ARBA00022692"/>
    </source>
</evidence>
<comment type="subcellular location">
    <subcellularLocation>
        <location evidence="1 7">Cell membrane</location>
        <topology evidence="1 7">Multi-pass membrane protein</topology>
    </subcellularLocation>
</comment>
<dbReference type="PROSITE" id="PS50928">
    <property type="entry name" value="ABC_TM1"/>
    <property type="match status" value="1"/>
</dbReference>
<dbReference type="Gene3D" id="1.10.3720.10">
    <property type="entry name" value="MetI-like"/>
    <property type="match status" value="1"/>
</dbReference>
<accession>A0A497E2P6</accession>
<dbReference type="EMBL" id="QMPZ01000143">
    <property type="protein sequence ID" value="RLE07747.1"/>
    <property type="molecule type" value="Genomic_DNA"/>
</dbReference>
<evidence type="ECO:0000256" key="6">
    <source>
        <dbReference type="ARBA" id="ARBA00023136"/>
    </source>
</evidence>
<comment type="caution">
    <text evidence="9">The sequence shown here is derived from an EMBL/GenBank/DDBJ whole genome shotgun (WGS) entry which is preliminary data.</text>
</comment>
<evidence type="ECO:0000256" key="3">
    <source>
        <dbReference type="ARBA" id="ARBA00022475"/>
    </source>
</evidence>
<dbReference type="PANTHER" id="PTHR43744">
    <property type="entry name" value="ABC TRANSPORTER PERMEASE PROTEIN MG189-RELATED-RELATED"/>
    <property type="match status" value="1"/>
</dbReference>
<feature type="transmembrane region" description="Helical" evidence="7">
    <location>
        <begin position="150"/>
        <end position="169"/>
    </location>
</feature>
<keyword evidence="3" id="KW-1003">Cell membrane</keyword>
<dbReference type="Proteomes" id="UP000279422">
    <property type="component" value="Unassembled WGS sequence"/>
</dbReference>
<feature type="domain" description="ABC transmembrane type-1" evidence="8">
    <location>
        <begin position="79"/>
        <end position="269"/>
    </location>
</feature>
<dbReference type="AlphaFoldDB" id="A0A497E2P6"/>
<evidence type="ECO:0000256" key="2">
    <source>
        <dbReference type="ARBA" id="ARBA00022448"/>
    </source>
</evidence>
<gene>
    <name evidence="9" type="ORF">DRJ00_07555</name>
</gene>
<sequence>MSVSRKGVRFLKILKAQVITRLILIAVCIPFLLPFFWMLSTALKTLPQTVAYPPVLIPNPIVWDNFREAVLTIPFFTYFKNTSIYVGFSILGTIISCPLVAYGLSIVRWPGRDSLLILILATMMIPFPVTMIPLFVLFSKLGWINSYKPLIIPTFFGTPFFIFLLRQFFMTIPPSLSDAARIDGASELTIFTRVILPLCKPALGVVALFQFLGSWNNFLGPLIYLMEESKYPLSLGLQDYRSTHTVQWNLFMAASTLVVIPTVVIFFLTQRRIIEGIHLTGIKE</sequence>